<dbReference type="Gene3D" id="1.10.10.10">
    <property type="entry name" value="Winged helix-like DNA-binding domain superfamily/Winged helix DNA-binding domain"/>
    <property type="match status" value="1"/>
</dbReference>
<dbReference type="Proteomes" id="UP000011666">
    <property type="component" value="Unassembled WGS sequence"/>
</dbReference>
<dbReference type="InterPro" id="IPR039422">
    <property type="entry name" value="MarR/SlyA-like"/>
</dbReference>
<protein>
    <submittedName>
        <fullName evidence="2">Putative MarR family transcriptional regulator</fullName>
    </submittedName>
</protein>
<sequence length="153" mass="16748">MTDDRRLALIHRLRALTVELDLLGSEFAAAHGLHTTDVRALIALLDLARAGRPATPGVLAGELGDLNSATTTALVDRLERAGLVRRGRDVTDRRRVLLSVTDDAHRLGESFFGSLIADTRRSLDDFDDDEIAAVDRFLALVDDRIRAHRAANS</sequence>
<dbReference type="STRING" id="1223545.GS4_07_00040"/>
<gene>
    <name evidence="2" type="ORF">GS4_07_00040</name>
</gene>
<keyword evidence="3" id="KW-1185">Reference proteome</keyword>
<dbReference type="EMBL" id="BANX01000007">
    <property type="protein sequence ID" value="GAC67255.1"/>
    <property type="molecule type" value="Genomic_DNA"/>
</dbReference>
<comment type="caution">
    <text evidence="2">The sequence shown here is derived from an EMBL/GenBank/DDBJ whole genome shotgun (WGS) entry which is preliminary data.</text>
</comment>
<dbReference type="AlphaFoldDB" id="M0QF72"/>
<dbReference type="InterPro" id="IPR036390">
    <property type="entry name" value="WH_DNA-bd_sf"/>
</dbReference>
<feature type="domain" description="HTH marR-type" evidence="1">
    <location>
        <begin position="6"/>
        <end position="143"/>
    </location>
</feature>
<evidence type="ECO:0000259" key="1">
    <source>
        <dbReference type="PROSITE" id="PS50995"/>
    </source>
</evidence>
<dbReference type="PROSITE" id="PS50995">
    <property type="entry name" value="HTH_MARR_2"/>
    <property type="match status" value="1"/>
</dbReference>
<accession>M0QF72</accession>
<evidence type="ECO:0000313" key="2">
    <source>
        <dbReference type="EMBL" id="GAC67255.1"/>
    </source>
</evidence>
<dbReference type="InterPro" id="IPR036388">
    <property type="entry name" value="WH-like_DNA-bd_sf"/>
</dbReference>
<dbReference type="PANTHER" id="PTHR33164">
    <property type="entry name" value="TRANSCRIPTIONAL REGULATOR, MARR FAMILY"/>
    <property type="match status" value="1"/>
</dbReference>
<proteinExistence type="predicted"/>
<dbReference type="RefSeq" id="WP_007618238.1">
    <property type="nucleotide sequence ID" value="NZ_BANX01000007.1"/>
</dbReference>
<name>M0QF72_9ACTN</name>
<dbReference type="Pfam" id="PF01047">
    <property type="entry name" value="MarR"/>
    <property type="match status" value="1"/>
</dbReference>
<dbReference type="GO" id="GO:0003700">
    <property type="term" value="F:DNA-binding transcription factor activity"/>
    <property type="evidence" value="ECO:0007669"/>
    <property type="project" value="InterPro"/>
</dbReference>
<reference evidence="2 3" key="1">
    <citation type="submission" date="2013-01" db="EMBL/GenBank/DDBJ databases">
        <title>Whole genome shotgun sequence of Gordonia soli NBRC 108243.</title>
        <authorList>
            <person name="Isaki-Nakamura S."/>
            <person name="Hosoyama A."/>
            <person name="Tsuchikane K."/>
            <person name="Ando Y."/>
            <person name="Baba S."/>
            <person name="Ohji S."/>
            <person name="Hamada M."/>
            <person name="Tamura T."/>
            <person name="Yamazoe A."/>
            <person name="Yamazaki S."/>
            <person name="Fujita N."/>
        </authorList>
    </citation>
    <scope>NUCLEOTIDE SEQUENCE [LARGE SCALE GENOMIC DNA]</scope>
    <source>
        <strain evidence="2 3">NBRC 108243</strain>
    </source>
</reference>
<organism evidence="2 3">
    <name type="scientific">Gordonia soli NBRC 108243</name>
    <dbReference type="NCBI Taxonomy" id="1223545"/>
    <lineage>
        <taxon>Bacteria</taxon>
        <taxon>Bacillati</taxon>
        <taxon>Actinomycetota</taxon>
        <taxon>Actinomycetes</taxon>
        <taxon>Mycobacteriales</taxon>
        <taxon>Gordoniaceae</taxon>
        <taxon>Gordonia</taxon>
    </lineage>
</organism>
<dbReference type="GO" id="GO:0006950">
    <property type="term" value="P:response to stress"/>
    <property type="evidence" value="ECO:0007669"/>
    <property type="project" value="TreeGrafter"/>
</dbReference>
<dbReference type="eggNOG" id="COG1846">
    <property type="taxonomic scope" value="Bacteria"/>
</dbReference>
<dbReference type="PANTHER" id="PTHR33164:SF106">
    <property type="entry name" value="TRANSCRIPTIONAL REGULATORY PROTEIN"/>
    <property type="match status" value="1"/>
</dbReference>
<dbReference type="SUPFAM" id="SSF46785">
    <property type="entry name" value="Winged helix' DNA-binding domain"/>
    <property type="match status" value="1"/>
</dbReference>
<dbReference type="SMART" id="SM00347">
    <property type="entry name" value="HTH_MARR"/>
    <property type="match status" value="1"/>
</dbReference>
<dbReference type="InterPro" id="IPR000835">
    <property type="entry name" value="HTH_MarR-typ"/>
</dbReference>
<evidence type="ECO:0000313" key="3">
    <source>
        <dbReference type="Proteomes" id="UP000011666"/>
    </source>
</evidence>